<organism evidence="1 2">
    <name type="scientific">Aeromicrobium endophyticum</name>
    <dbReference type="NCBI Taxonomy" id="2292704"/>
    <lineage>
        <taxon>Bacteria</taxon>
        <taxon>Bacillati</taxon>
        <taxon>Actinomycetota</taxon>
        <taxon>Actinomycetes</taxon>
        <taxon>Propionibacteriales</taxon>
        <taxon>Nocardioidaceae</taxon>
        <taxon>Aeromicrobium</taxon>
    </lineage>
</organism>
<sequence length="137" mass="14583">MEHACPSGTTSYPAAKRAFNCLSTYHDNGNRGHSVGLRQGRTGSSAFGYLHALQDHGLDEQSIGTVIVNNAAGVSQGNSCFLYGLRYEVNDVGILAVEVIEDRKPSSASPDNYKLGVVTAYCKGYDQCPPGVNESLP</sequence>
<dbReference type="OrthoDB" id="2751008at2"/>
<evidence type="ECO:0000313" key="2">
    <source>
        <dbReference type="Proteomes" id="UP000265581"/>
    </source>
</evidence>
<dbReference type="Proteomes" id="UP000265581">
    <property type="component" value="Unassembled WGS sequence"/>
</dbReference>
<reference evidence="1 2" key="1">
    <citation type="submission" date="2018-08" db="EMBL/GenBank/DDBJ databases">
        <title>Aeromicrobium sp. M2KJ-4, whole genome shotgun sequence.</title>
        <authorList>
            <person name="Tuo L."/>
        </authorList>
    </citation>
    <scope>NUCLEOTIDE SEQUENCE [LARGE SCALE GENOMIC DNA]</scope>
    <source>
        <strain evidence="1 2">M2KJ-4</strain>
    </source>
</reference>
<comment type="caution">
    <text evidence="1">The sequence shown here is derived from an EMBL/GenBank/DDBJ whole genome shotgun (WGS) entry which is preliminary data.</text>
</comment>
<dbReference type="AlphaFoldDB" id="A0A371PC17"/>
<protein>
    <submittedName>
        <fullName evidence="1">Uncharacterized protein</fullName>
    </submittedName>
</protein>
<dbReference type="EMBL" id="QUBR01000001">
    <property type="protein sequence ID" value="REK73427.1"/>
    <property type="molecule type" value="Genomic_DNA"/>
</dbReference>
<accession>A0A371PC17</accession>
<proteinExistence type="predicted"/>
<gene>
    <name evidence="1" type="ORF">DX116_07730</name>
</gene>
<keyword evidence="2" id="KW-1185">Reference proteome</keyword>
<dbReference type="RefSeq" id="WP_119703539.1">
    <property type="nucleotide sequence ID" value="NZ_JBHSOI010000001.1"/>
</dbReference>
<name>A0A371PC17_9ACTN</name>
<evidence type="ECO:0000313" key="1">
    <source>
        <dbReference type="EMBL" id="REK73427.1"/>
    </source>
</evidence>